<dbReference type="Gene3D" id="1.10.287.1260">
    <property type="match status" value="1"/>
</dbReference>
<dbReference type="InterPro" id="IPR023408">
    <property type="entry name" value="MscS_beta-dom_sf"/>
</dbReference>
<proteinExistence type="inferred from homology"/>
<dbReference type="InterPro" id="IPR006685">
    <property type="entry name" value="MscS_channel_2nd"/>
</dbReference>
<feature type="transmembrane region" description="Helical" evidence="7">
    <location>
        <begin position="42"/>
        <end position="63"/>
    </location>
</feature>
<feature type="domain" description="Mechanosensitive ion channel MscS" evidence="9">
    <location>
        <begin position="193"/>
        <end position="258"/>
    </location>
</feature>
<dbReference type="InterPro" id="IPR011014">
    <property type="entry name" value="MscS_channel_TM-2"/>
</dbReference>
<feature type="region of interest" description="Disordered" evidence="8">
    <location>
        <begin position="372"/>
        <end position="393"/>
    </location>
</feature>
<comment type="caution">
    <text evidence="7">Lacks conserved residue(s) required for the propagation of feature annotation.</text>
</comment>
<dbReference type="Gene3D" id="3.30.70.100">
    <property type="match status" value="1"/>
</dbReference>
<dbReference type="InterPro" id="IPR010920">
    <property type="entry name" value="LSM_dom_sf"/>
</dbReference>
<dbReference type="GO" id="GO:0005886">
    <property type="term" value="C:plasma membrane"/>
    <property type="evidence" value="ECO:0007669"/>
    <property type="project" value="UniProtKB-SubCell"/>
</dbReference>
<keyword evidence="3" id="KW-1003">Cell membrane</keyword>
<evidence type="ECO:0000313" key="15">
    <source>
        <dbReference type="Proteomes" id="UP000253065"/>
    </source>
</evidence>
<dbReference type="InterPro" id="IPR049278">
    <property type="entry name" value="MS_channel_C"/>
</dbReference>
<dbReference type="EMBL" id="QPJB01000004">
    <property type="protein sequence ID" value="RCW35529.1"/>
    <property type="molecule type" value="Genomic_DNA"/>
</dbReference>
<dbReference type="EMBL" id="QNSA01000004">
    <property type="protein sequence ID" value="RBP74998.1"/>
    <property type="molecule type" value="Genomic_DNA"/>
</dbReference>
<keyword evidence="6 7" id="KW-0472">Membrane</keyword>
<dbReference type="InterPro" id="IPR045275">
    <property type="entry name" value="MscS_archaea/bacteria_type"/>
</dbReference>
<feature type="transmembrane region" description="Helical" evidence="7">
    <location>
        <begin position="83"/>
        <end position="100"/>
    </location>
</feature>
<comment type="subcellular location">
    <subcellularLocation>
        <location evidence="7">Cell inner membrane</location>
        <topology evidence="7">Multi-pass membrane protein</topology>
    </subcellularLocation>
    <subcellularLocation>
        <location evidence="1">Cell membrane</location>
        <topology evidence="1">Multi-pass membrane protein</topology>
    </subcellularLocation>
</comment>
<evidence type="ECO:0000313" key="12">
    <source>
        <dbReference type="EMBL" id="RBP74998.1"/>
    </source>
</evidence>
<dbReference type="SUPFAM" id="SSF82861">
    <property type="entry name" value="Mechanosensitive channel protein MscS (YggB), transmembrane region"/>
    <property type="match status" value="1"/>
</dbReference>
<evidence type="ECO:0000256" key="6">
    <source>
        <dbReference type="ARBA" id="ARBA00023136"/>
    </source>
</evidence>
<keyword evidence="7" id="KW-0407">Ion channel</keyword>
<evidence type="ECO:0000256" key="7">
    <source>
        <dbReference type="RuleBase" id="RU369025"/>
    </source>
</evidence>
<evidence type="ECO:0000256" key="2">
    <source>
        <dbReference type="ARBA" id="ARBA00008017"/>
    </source>
</evidence>
<dbReference type="SUPFAM" id="SSF82689">
    <property type="entry name" value="Mechanosensitive channel protein MscS (YggB), C-terminal domain"/>
    <property type="match status" value="1"/>
</dbReference>
<protein>
    <recommendedName>
        <fullName evidence="7">Small-conductance mechanosensitive channel</fullName>
    </recommendedName>
</protein>
<dbReference type="SUPFAM" id="SSF50182">
    <property type="entry name" value="Sm-like ribonucleoproteins"/>
    <property type="match status" value="1"/>
</dbReference>
<keyword evidence="15" id="KW-1185">Reference proteome</keyword>
<evidence type="ECO:0000256" key="8">
    <source>
        <dbReference type="SAM" id="MobiDB-lite"/>
    </source>
</evidence>
<evidence type="ECO:0000313" key="13">
    <source>
        <dbReference type="EMBL" id="RCW35529.1"/>
    </source>
</evidence>
<evidence type="ECO:0000256" key="3">
    <source>
        <dbReference type="ARBA" id="ARBA00022475"/>
    </source>
</evidence>
<evidence type="ECO:0000259" key="11">
    <source>
        <dbReference type="Pfam" id="PF21088"/>
    </source>
</evidence>
<evidence type="ECO:0000259" key="10">
    <source>
        <dbReference type="Pfam" id="PF21082"/>
    </source>
</evidence>
<comment type="subunit">
    <text evidence="7">Homoheptamer.</text>
</comment>
<sequence length="393" mass="42843">MAEALFESVRSQIAQNLSATLDALAGGQTDWVALAGHVLSQLLISVIYLGILLLVYAILISLIRLVVGSRRSSKPWFGQLRTGIRYLFGLGGLLVIMAQFEASPELLKGMARAGLMALGFFVGWLAIGRLLRETMNRYRLEPSIRQLVENLFSVLTVTFAAVTVLSQFGFDVVSIVAGLGIVGIAVGFAAQSTLSNFIAGITLLIERPFRIGDWVTINGQDGKVVKIALRTTWLRTRDNIFTMIPNDNVASSEIINYSAEGATRLNIPVGIAYKESARAARDVIMPVLLAHSEVLQGPGMEPRVVVKTLGNSSVDLEVKIWITPDNLEVQPRIMADVLEKIKEALDDADIEIPFPHLQLFIDDAKGLAPLVQPFYPRPTEQGKGLSSPGDNHE</sequence>
<comment type="caution">
    <text evidence="13">The sequence shown here is derived from an EMBL/GenBank/DDBJ whole genome shotgun (WGS) entry which is preliminary data.</text>
</comment>
<dbReference type="Gene3D" id="2.30.30.60">
    <property type="match status" value="1"/>
</dbReference>
<feature type="transmembrane region" description="Helical" evidence="7">
    <location>
        <begin position="151"/>
        <end position="170"/>
    </location>
</feature>
<dbReference type="PANTHER" id="PTHR30221:SF1">
    <property type="entry name" value="SMALL-CONDUCTANCE MECHANOSENSITIVE CHANNEL"/>
    <property type="match status" value="1"/>
</dbReference>
<dbReference type="InterPro" id="IPR011066">
    <property type="entry name" value="MscS_channel_C_sf"/>
</dbReference>
<dbReference type="GO" id="GO:0008381">
    <property type="term" value="F:mechanosensitive monoatomic ion channel activity"/>
    <property type="evidence" value="ECO:0007669"/>
    <property type="project" value="InterPro"/>
</dbReference>
<evidence type="ECO:0000256" key="5">
    <source>
        <dbReference type="ARBA" id="ARBA00022989"/>
    </source>
</evidence>
<dbReference type="Pfam" id="PF21082">
    <property type="entry name" value="MS_channel_3rd"/>
    <property type="match status" value="1"/>
</dbReference>
<gene>
    <name evidence="13" type="ORF">DET51_104147</name>
    <name evidence="12" type="ORF">DET64_104147</name>
</gene>
<feature type="transmembrane region" description="Helical" evidence="7">
    <location>
        <begin position="112"/>
        <end position="131"/>
    </location>
</feature>
<dbReference type="AlphaFoldDB" id="A0A368V367"/>
<dbReference type="Proteomes" id="UP000253065">
    <property type="component" value="Unassembled WGS sequence"/>
</dbReference>
<dbReference type="Proteomes" id="UP000252795">
    <property type="component" value="Unassembled WGS sequence"/>
</dbReference>
<keyword evidence="4 7" id="KW-0812">Transmembrane</keyword>
<feature type="transmembrane region" description="Helical" evidence="7">
    <location>
        <begin position="176"/>
        <end position="205"/>
    </location>
</feature>
<dbReference type="RefSeq" id="WP_113879534.1">
    <property type="nucleotide sequence ID" value="NZ_QNSA01000004.1"/>
</dbReference>
<feature type="domain" description="Mechanosensitive ion channel transmembrane helices 2/3" evidence="11">
    <location>
        <begin position="150"/>
        <end position="191"/>
    </location>
</feature>
<dbReference type="Pfam" id="PF21088">
    <property type="entry name" value="MS_channel_1st"/>
    <property type="match status" value="1"/>
</dbReference>
<reference evidence="13 14" key="1">
    <citation type="submission" date="2018-07" db="EMBL/GenBank/DDBJ databases">
        <title>Freshwater and sediment microbial communities from various areas in North America, analyzing microbe dynamics in response to fracking.</title>
        <authorList>
            <person name="Lamendella R."/>
        </authorList>
    </citation>
    <scope>NUCLEOTIDE SEQUENCE [LARGE SCALE GENOMIC DNA]</scope>
    <source>
        <strain evidence="13 14">114E</strain>
        <strain evidence="12 15">114E_o</strain>
    </source>
</reference>
<keyword evidence="7" id="KW-0406">Ion transport</keyword>
<name>A0A368V367_MARNT</name>
<feature type="domain" description="Mechanosensitive ion channel MscS C-terminal" evidence="10">
    <location>
        <begin position="266"/>
        <end position="352"/>
    </location>
</feature>
<dbReference type="PANTHER" id="PTHR30221">
    <property type="entry name" value="SMALL-CONDUCTANCE MECHANOSENSITIVE CHANNEL"/>
    <property type="match status" value="1"/>
</dbReference>
<evidence type="ECO:0000256" key="4">
    <source>
        <dbReference type="ARBA" id="ARBA00022692"/>
    </source>
</evidence>
<organism evidence="13 14">
    <name type="scientific">Marinobacter nauticus</name>
    <name type="common">Marinobacter hydrocarbonoclasticus</name>
    <name type="synonym">Marinobacter aquaeolei</name>
    <dbReference type="NCBI Taxonomy" id="2743"/>
    <lineage>
        <taxon>Bacteria</taxon>
        <taxon>Pseudomonadati</taxon>
        <taxon>Pseudomonadota</taxon>
        <taxon>Gammaproteobacteria</taxon>
        <taxon>Pseudomonadales</taxon>
        <taxon>Marinobacteraceae</taxon>
        <taxon>Marinobacter</taxon>
    </lineage>
</organism>
<accession>A0A368V367</accession>
<dbReference type="InterPro" id="IPR049142">
    <property type="entry name" value="MS_channel_1st"/>
</dbReference>
<comment type="similarity">
    <text evidence="2 7">Belongs to the MscS (TC 1.A.23) family.</text>
</comment>
<keyword evidence="7" id="KW-0997">Cell inner membrane</keyword>
<keyword evidence="7" id="KW-0813">Transport</keyword>
<evidence type="ECO:0000313" key="14">
    <source>
        <dbReference type="Proteomes" id="UP000252795"/>
    </source>
</evidence>
<dbReference type="Pfam" id="PF00924">
    <property type="entry name" value="MS_channel_2nd"/>
    <property type="match status" value="1"/>
</dbReference>
<evidence type="ECO:0000259" key="9">
    <source>
        <dbReference type="Pfam" id="PF00924"/>
    </source>
</evidence>
<comment type="function">
    <text evidence="7">Mechanosensitive channel that participates in the regulation of osmotic pressure changes within the cell, opening in response to stretch forces in the membrane lipid bilayer, without the need for other proteins. Contributes to normal resistance to hypoosmotic shock. Forms an ion channel of 1.0 nanosiemens conductance with a slight preference for anions.</text>
</comment>
<evidence type="ECO:0000256" key="1">
    <source>
        <dbReference type="ARBA" id="ARBA00004651"/>
    </source>
</evidence>
<keyword evidence="5 7" id="KW-1133">Transmembrane helix</keyword>